<gene>
    <name evidence="2" type="ORF">AB5J56_04840</name>
</gene>
<dbReference type="Pfam" id="PF00550">
    <property type="entry name" value="PP-binding"/>
    <property type="match status" value="1"/>
</dbReference>
<feature type="domain" description="Carrier" evidence="1">
    <location>
        <begin position="1"/>
        <end position="73"/>
    </location>
</feature>
<protein>
    <submittedName>
        <fullName evidence="2">Acyl carrier protein</fullName>
    </submittedName>
</protein>
<dbReference type="InterPro" id="IPR009081">
    <property type="entry name" value="PP-bd_ACP"/>
</dbReference>
<evidence type="ECO:0000313" key="2">
    <source>
        <dbReference type="EMBL" id="XDQ24068.1"/>
    </source>
</evidence>
<dbReference type="RefSeq" id="WP_369230382.1">
    <property type="nucleotide sequence ID" value="NZ_CP163435.1"/>
</dbReference>
<dbReference type="EMBL" id="CP163435">
    <property type="protein sequence ID" value="XDQ24068.1"/>
    <property type="molecule type" value="Genomic_DNA"/>
</dbReference>
<sequence length="76" mass="8123">MSSLDQLVAEVLGVAVEEINDETGAATSGDWTSLRHVQIIAAVRREFGVGITPRQARSCQSVGDLRKLLAEEGRSA</sequence>
<dbReference type="InterPro" id="IPR036736">
    <property type="entry name" value="ACP-like_sf"/>
</dbReference>
<organism evidence="2">
    <name type="scientific">Streptomyces sp. R21</name>
    <dbReference type="NCBI Taxonomy" id="3238627"/>
    <lineage>
        <taxon>Bacteria</taxon>
        <taxon>Bacillati</taxon>
        <taxon>Actinomycetota</taxon>
        <taxon>Actinomycetes</taxon>
        <taxon>Kitasatosporales</taxon>
        <taxon>Streptomycetaceae</taxon>
        <taxon>Streptomyces</taxon>
    </lineage>
</organism>
<accession>A0AB39P4N6</accession>
<dbReference type="AlphaFoldDB" id="A0AB39P4N6"/>
<dbReference type="SUPFAM" id="SSF47336">
    <property type="entry name" value="ACP-like"/>
    <property type="match status" value="1"/>
</dbReference>
<dbReference type="PROSITE" id="PS50075">
    <property type="entry name" value="CARRIER"/>
    <property type="match status" value="1"/>
</dbReference>
<proteinExistence type="predicted"/>
<evidence type="ECO:0000259" key="1">
    <source>
        <dbReference type="PROSITE" id="PS50075"/>
    </source>
</evidence>
<reference evidence="2" key="1">
    <citation type="submission" date="2024-07" db="EMBL/GenBank/DDBJ databases">
        <authorList>
            <person name="Yu S.T."/>
        </authorList>
    </citation>
    <scope>NUCLEOTIDE SEQUENCE</scope>
    <source>
        <strain evidence="2">R21</strain>
    </source>
</reference>
<dbReference type="Gene3D" id="1.10.1200.10">
    <property type="entry name" value="ACP-like"/>
    <property type="match status" value="1"/>
</dbReference>
<name>A0AB39P4N6_9ACTN</name>